<dbReference type="SUPFAM" id="SSF50182">
    <property type="entry name" value="Sm-like ribonucleoproteins"/>
    <property type="match status" value="1"/>
</dbReference>
<feature type="transmembrane region" description="Helical" evidence="5">
    <location>
        <begin position="33"/>
        <end position="53"/>
    </location>
</feature>
<keyword evidence="4 5" id="KW-0472">Membrane</keyword>
<dbReference type="RefSeq" id="WP_231012792.1">
    <property type="nucleotide sequence ID" value="NZ_BAAAEW010000033.1"/>
</dbReference>
<sequence length="652" mass="70821">MWTLIAMALAALLWLVVVTLGHGVDAEPDGINLTAIQLAAMSLTALSVAQLLQRLLSHLLLGKSATQGAGRSSDLLRSVLNVTLYLVVGVLFLHYGLGQDVTSVLATSALLTAILGLALQPTLGHLFSGVSIEIERPLRVGDYVRRDELEGRVVSLSWRSVSLETDRGTLLVMPNAEFTSRSVEIIRASQPSRHQIVFHMASNCSPSQVLRVAMQVLRSDITDIVPVPAPSVVILGSDPLTGTLRFAARFFTLKFLDRSRIASLFMERLWFALSREGLALPQRPMLGSTEEAAGWHLMPDHGPAQEQLLAAELPLPAAAGRAAAPQPAAMRGLVAQSLAGVPAALRQELLAAGQLALYGPDERCNRRQAGVLVQGQLAQDRPPQPEQRQRELDWLRAQVAPLPSQSPSQLLSAEAMVMEPDHFERFVQRAALAMGPLAHSLCLRIALHTDDLSLAHALLAESIPDPAQRQAFLAQAPAPSSSRLAAPAWFAAGAAFWSAMPAPAAPFRTARSLCGRRPCCGRSWRTVRPPICRPSQPCCSKTRPTVRRCLPSGWWPGRAPRRDAPLRAQTLRTPAVISCVPGTRKVHIVRTNIEIDDKLMKDALLATGAKTKKEAVELGLRTLLDLRAQEKARELRGKITWEGDLNAMRTDK</sequence>
<evidence type="ECO:0000313" key="8">
    <source>
        <dbReference type="Proteomes" id="UP001500279"/>
    </source>
</evidence>
<evidence type="ECO:0000259" key="6">
    <source>
        <dbReference type="Pfam" id="PF00924"/>
    </source>
</evidence>
<dbReference type="InterPro" id="IPR019239">
    <property type="entry name" value="VapB_antitoxin"/>
</dbReference>
<organism evidence="7 8">
    <name type="scientific">Ideonella azotifigens</name>
    <dbReference type="NCBI Taxonomy" id="513160"/>
    <lineage>
        <taxon>Bacteria</taxon>
        <taxon>Pseudomonadati</taxon>
        <taxon>Pseudomonadota</taxon>
        <taxon>Betaproteobacteria</taxon>
        <taxon>Burkholderiales</taxon>
        <taxon>Sphaerotilaceae</taxon>
        <taxon>Ideonella</taxon>
    </lineage>
</organism>
<dbReference type="Pfam" id="PF00924">
    <property type="entry name" value="MS_channel_2nd"/>
    <property type="match status" value="1"/>
</dbReference>
<keyword evidence="8" id="KW-1185">Reference proteome</keyword>
<dbReference type="Gene3D" id="2.30.30.60">
    <property type="match status" value="1"/>
</dbReference>
<proteinExistence type="predicted"/>
<protein>
    <recommendedName>
        <fullName evidence="6">Mechanosensitive ion channel MscS domain-containing protein</fullName>
    </recommendedName>
</protein>
<evidence type="ECO:0000256" key="3">
    <source>
        <dbReference type="ARBA" id="ARBA00022989"/>
    </source>
</evidence>
<dbReference type="InterPro" id="IPR010920">
    <property type="entry name" value="LSM_dom_sf"/>
</dbReference>
<comment type="subcellular location">
    <subcellularLocation>
        <location evidence="1">Membrane</location>
    </subcellularLocation>
</comment>
<feature type="domain" description="Mechanosensitive ion channel MscS" evidence="6">
    <location>
        <begin position="125"/>
        <end position="183"/>
    </location>
</feature>
<dbReference type="EMBL" id="BAAAEW010000033">
    <property type="protein sequence ID" value="GAA0762741.1"/>
    <property type="molecule type" value="Genomic_DNA"/>
</dbReference>
<keyword evidence="2 5" id="KW-0812">Transmembrane</keyword>
<reference evidence="7 8" key="1">
    <citation type="journal article" date="2019" name="Int. J. Syst. Evol. Microbiol.">
        <title>The Global Catalogue of Microorganisms (GCM) 10K type strain sequencing project: providing services to taxonomists for standard genome sequencing and annotation.</title>
        <authorList>
            <consortium name="The Broad Institute Genomics Platform"/>
            <consortium name="The Broad Institute Genome Sequencing Center for Infectious Disease"/>
            <person name="Wu L."/>
            <person name="Ma J."/>
        </authorList>
    </citation>
    <scope>NUCLEOTIDE SEQUENCE [LARGE SCALE GENOMIC DNA]</scope>
    <source>
        <strain evidence="7 8">JCM 15503</strain>
    </source>
</reference>
<evidence type="ECO:0000256" key="2">
    <source>
        <dbReference type="ARBA" id="ARBA00022692"/>
    </source>
</evidence>
<dbReference type="Gene3D" id="1.10.287.1260">
    <property type="match status" value="1"/>
</dbReference>
<evidence type="ECO:0000256" key="4">
    <source>
        <dbReference type="ARBA" id="ARBA00023136"/>
    </source>
</evidence>
<accession>A0ABN1KCV3</accession>
<keyword evidence="3 5" id="KW-1133">Transmembrane helix</keyword>
<feature type="transmembrane region" description="Helical" evidence="5">
    <location>
        <begin position="101"/>
        <end position="119"/>
    </location>
</feature>
<evidence type="ECO:0000256" key="5">
    <source>
        <dbReference type="SAM" id="Phobius"/>
    </source>
</evidence>
<evidence type="ECO:0000256" key="1">
    <source>
        <dbReference type="ARBA" id="ARBA00004370"/>
    </source>
</evidence>
<dbReference type="InterPro" id="IPR023408">
    <property type="entry name" value="MscS_beta-dom_sf"/>
</dbReference>
<name>A0ABN1KCV3_9BURK</name>
<dbReference type="Pfam" id="PF09957">
    <property type="entry name" value="VapB_antitoxin"/>
    <property type="match status" value="1"/>
</dbReference>
<dbReference type="InterPro" id="IPR006685">
    <property type="entry name" value="MscS_channel_2nd"/>
</dbReference>
<evidence type="ECO:0000313" key="7">
    <source>
        <dbReference type="EMBL" id="GAA0762741.1"/>
    </source>
</evidence>
<dbReference type="Proteomes" id="UP001500279">
    <property type="component" value="Unassembled WGS sequence"/>
</dbReference>
<feature type="transmembrane region" description="Helical" evidence="5">
    <location>
        <begin position="74"/>
        <end position="95"/>
    </location>
</feature>
<dbReference type="PANTHER" id="PTHR30566:SF5">
    <property type="entry name" value="MECHANOSENSITIVE ION CHANNEL PROTEIN 1, MITOCHONDRIAL-RELATED"/>
    <property type="match status" value="1"/>
</dbReference>
<comment type="caution">
    <text evidence="7">The sequence shown here is derived from an EMBL/GenBank/DDBJ whole genome shotgun (WGS) entry which is preliminary data.</text>
</comment>
<gene>
    <name evidence="7" type="ORF">GCM10009107_47530</name>
</gene>
<dbReference type="PANTHER" id="PTHR30566">
    <property type="entry name" value="YNAI-RELATED MECHANOSENSITIVE ION CHANNEL"/>
    <property type="match status" value="1"/>
</dbReference>